<dbReference type="PANTHER" id="PTHR30255">
    <property type="entry name" value="SINGLE-STRANDED-DNA-SPECIFIC EXONUCLEASE RECJ"/>
    <property type="match status" value="1"/>
</dbReference>
<evidence type="ECO:0000259" key="7">
    <source>
        <dbReference type="Pfam" id="PF02272"/>
    </source>
</evidence>
<comment type="similarity">
    <text evidence="1">Belongs to the RecJ family.</text>
</comment>
<evidence type="ECO:0000256" key="5">
    <source>
        <dbReference type="ARBA" id="ARBA00022839"/>
    </source>
</evidence>
<dbReference type="GO" id="GO:0006281">
    <property type="term" value="P:DNA repair"/>
    <property type="evidence" value="ECO:0007669"/>
    <property type="project" value="InterPro"/>
</dbReference>
<dbReference type="InterPro" id="IPR051673">
    <property type="entry name" value="SSDNA_exonuclease_RecJ"/>
</dbReference>
<dbReference type="InterPro" id="IPR003156">
    <property type="entry name" value="DHHA1_dom"/>
</dbReference>
<dbReference type="GeneID" id="98318118"/>
<dbReference type="Pfam" id="PF17768">
    <property type="entry name" value="RecJ_OB"/>
    <property type="match status" value="1"/>
</dbReference>
<dbReference type="PANTHER" id="PTHR30255:SF2">
    <property type="entry name" value="SINGLE-STRANDED-DNA-SPECIFIC EXONUCLEASE RECJ"/>
    <property type="match status" value="1"/>
</dbReference>
<evidence type="ECO:0000259" key="9">
    <source>
        <dbReference type="Pfam" id="PF17768"/>
    </source>
</evidence>
<comment type="caution">
    <text evidence="10">The sequence shown here is derived from an EMBL/GenBank/DDBJ whole genome shotgun (WGS) entry which is preliminary data.</text>
</comment>
<dbReference type="Proteomes" id="UP000051451">
    <property type="component" value="Unassembled WGS sequence"/>
</dbReference>
<dbReference type="PATRIC" id="fig|1423750.3.peg.52"/>
<protein>
    <recommendedName>
        <fullName evidence="2">Single-stranded-DNA-specific exonuclease RecJ</fullName>
    </recommendedName>
</protein>
<dbReference type="RefSeq" id="WP_057870859.1">
    <property type="nucleotide sequence ID" value="NZ_AZGB01000005.1"/>
</dbReference>
<dbReference type="Pfam" id="PF10141">
    <property type="entry name" value="ssDNA-exonuc_C"/>
    <property type="match status" value="1"/>
</dbReference>
<evidence type="ECO:0000256" key="4">
    <source>
        <dbReference type="ARBA" id="ARBA00022801"/>
    </source>
</evidence>
<organism evidence="10 11">
    <name type="scientific">Liquorilactobacillus ghanensis DSM 18630</name>
    <dbReference type="NCBI Taxonomy" id="1423750"/>
    <lineage>
        <taxon>Bacteria</taxon>
        <taxon>Bacillati</taxon>
        <taxon>Bacillota</taxon>
        <taxon>Bacilli</taxon>
        <taxon>Lactobacillales</taxon>
        <taxon>Lactobacillaceae</taxon>
        <taxon>Liquorilactobacillus</taxon>
    </lineage>
</organism>
<accession>A0A0R1VQA3</accession>
<dbReference type="InterPro" id="IPR041122">
    <property type="entry name" value="RecJ_OB"/>
</dbReference>
<keyword evidence="4" id="KW-0378">Hydrolase</keyword>
<keyword evidence="3" id="KW-0540">Nuclease</keyword>
<dbReference type="AlphaFoldDB" id="A0A0R1VQA3"/>
<dbReference type="NCBIfam" id="TIGR00644">
    <property type="entry name" value="recJ"/>
    <property type="match status" value="1"/>
</dbReference>
<feature type="domain" description="Single-stranded-DNA-specific exonuclease RecJ C-terminal" evidence="8">
    <location>
        <begin position="568"/>
        <end position="764"/>
    </location>
</feature>
<name>A0A0R1VQA3_9LACO</name>
<evidence type="ECO:0000256" key="1">
    <source>
        <dbReference type="ARBA" id="ARBA00005915"/>
    </source>
</evidence>
<dbReference type="GO" id="GO:0008409">
    <property type="term" value="F:5'-3' exonuclease activity"/>
    <property type="evidence" value="ECO:0007669"/>
    <property type="project" value="InterPro"/>
</dbReference>
<gene>
    <name evidence="10" type="ORF">FC89_GL000052</name>
</gene>
<feature type="domain" description="RecJ OB" evidence="9">
    <location>
        <begin position="455"/>
        <end position="560"/>
    </location>
</feature>
<reference evidence="10 11" key="1">
    <citation type="journal article" date="2015" name="Genome Announc.">
        <title>Expanding the biotechnology potential of lactobacilli through comparative genomics of 213 strains and associated genera.</title>
        <authorList>
            <person name="Sun Z."/>
            <person name="Harris H.M."/>
            <person name="McCann A."/>
            <person name="Guo C."/>
            <person name="Argimon S."/>
            <person name="Zhang W."/>
            <person name="Yang X."/>
            <person name="Jeffery I.B."/>
            <person name="Cooney J.C."/>
            <person name="Kagawa T.F."/>
            <person name="Liu W."/>
            <person name="Song Y."/>
            <person name="Salvetti E."/>
            <person name="Wrobel A."/>
            <person name="Rasinkangas P."/>
            <person name="Parkhill J."/>
            <person name="Rea M.C."/>
            <person name="O'Sullivan O."/>
            <person name="Ritari J."/>
            <person name="Douillard F.P."/>
            <person name="Paul Ross R."/>
            <person name="Yang R."/>
            <person name="Briner A.E."/>
            <person name="Felis G.E."/>
            <person name="de Vos W.M."/>
            <person name="Barrangou R."/>
            <person name="Klaenhammer T.R."/>
            <person name="Caufield P.W."/>
            <person name="Cui Y."/>
            <person name="Zhang H."/>
            <person name="O'Toole P.W."/>
        </authorList>
    </citation>
    <scope>NUCLEOTIDE SEQUENCE [LARGE SCALE GENOMIC DNA]</scope>
    <source>
        <strain evidence="10 11">DSM 18630</strain>
    </source>
</reference>
<evidence type="ECO:0000256" key="2">
    <source>
        <dbReference type="ARBA" id="ARBA00019841"/>
    </source>
</evidence>
<evidence type="ECO:0000313" key="10">
    <source>
        <dbReference type="EMBL" id="KRM07613.1"/>
    </source>
</evidence>
<keyword evidence="5 10" id="KW-0269">Exonuclease</keyword>
<evidence type="ECO:0000313" key="11">
    <source>
        <dbReference type="Proteomes" id="UP000051451"/>
    </source>
</evidence>
<proteinExistence type="inferred from homology"/>
<dbReference type="STRING" id="1423750.FC89_GL000052"/>
<sequence>MFEAKYQWVPAKAVSSAAVEQLSKELNLAPLTTKLLLQRGITTQKEAEAFLNPTLEQLADPFALHDMQRAVERIKQAIASDEQITVYGDYDVDGISSTAVVYEALMDLGAKVNYYIPDRFKDGYGPNLQRYQQLIKNQTELLITVDNGVAGFAAIEFAQNQGVDVVITDHHALPPKLPPAYAIVHPRYPQHEYACPNLAGVGVAFKLVCALLDEIPQEMLDLVVLGTIADLVELTGENRALVKFGLQALQQTQRPGLIALANSAKLDLTQADAETISFGLAPRLNSLGRLATGQIGVELLTTFDEDQAAEIAAKVEKLNQKRQQETEKIATAAWGQLETADQHLVNVVAGEGWNTGLVGIAASRLVEKSQRPTLVLGIDPVTKIAKGSGRSVAAFDLFAALDPQRQLFEAFGGHQQACGLTIKVSQLPELQKVLDAAAQQQHLDTAGKEKLEIAATLPLSSIDQNLIDQINLLQPFGPGNPAPTFSFTDYQLVQPKMIGKKQNHLQFRLQNAQQQVAAIDFFAGEQGTAFIKQPAAFKFVGHLTLNKWKNQVKPQIMVADLGSSGPLVIDRRTPKLSRQLFDRPATFFFFEQRHYSVLKPYFSADSNLVIGEKQLLQQKSFSELILVDCPPSLKEFAQLFAQLQVEQLEVIFYPFTIKAGVKVPTRAELARVYRYVLKHQQIKLAENLEPLANYLELKPQQLNFILQMFFEAGFVKIDKGLMTGCVSRKKIDLTKMVSYRSKLQQLKSEKILIQGKSADLTNWIARLLTN</sequence>
<dbReference type="Pfam" id="PF01368">
    <property type="entry name" value="DHH"/>
    <property type="match status" value="1"/>
</dbReference>
<dbReference type="OrthoDB" id="9809852at2"/>
<dbReference type="SUPFAM" id="SSF64182">
    <property type="entry name" value="DHH phosphoesterases"/>
    <property type="match status" value="1"/>
</dbReference>
<dbReference type="InterPro" id="IPR038763">
    <property type="entry name" value="DHH_sf"/>
</dbReference>
<feature type="domain" description="DDH" evidence="6">
    <location>
        <begin position="83"/>
        <end position="227"/>
    </location>
</feature>
<dbReference type="Pfam" id="PF02272">
    <property type="entry name" value="DHHA1"/>
    <property type="match status" value="1"/>
</dbReference>
<dbReference type="Gene3D" id="3.90.1640.30">
    <property type="match status" value="1"/>
</dbReference>
<dbReference type="InterPro" id="IPR001667">
    <property type="entry name" value="DDH_dom"/>
</dbReference>
<dbReference type="InterPro" id="IPR004610">
    <property type="entry name" value="RecJ"/>
</dbReference>
<evidence type="ECO:0000256" key="3">
    <source>
        <dbReference type="ARBA" id="ARBA00022722"/>
    </source>
</evidence>
<dbReference type="InterPro" id="IPR018779">
    <property type="entry name" value="RecJ_C"/>
</dbReference>
<evidence type="ECO:0000259" key="6">
    <source>
        <dbReference type="Pfam" id="PF01368"/>
    </source>
</evidence>
<dbReference type="EMBL" id="AZGB01000005">
    <property type="protein sequence ID" value="KRM07613.1"/>
    <property type="molecule type" value="Genomic_DNA"/>
</dbReference>
<feature type="domain" description="DHHA1" evidence="7">
    <location>
        <begin position="345"/>
        <end position="439"/>
    </location>
</feature>
<evidence type="ECO:0000259" key="8">
    <source>
        <dbReference type="Pfam" id="PF10141"/>
    </source>
</evidence>
<dbReference type="GO" id="GO:0006310">
    <property type="term" value="P:DNA recombination"/>
    <property type="evidence" value="ECO:0007669"/>
    <property type="project" value="InterPro"/>
</dbReference>
<dbReference type="GO" id="GO:0003676">
    <property type="term" value="F:nucleic acid binding"/>
    <property type="evidence" value="ECO:0007669"/>
    <property type="project" value="InterPro"/>
</dbReference>
<dbReference type="Gene3D" id="3.10.310.30">
    <property type="match status" value="1"/>
</dbReference>
<keyword evidence="11" id="KW-1185">Reference proteome</keyword>